<evidence type="ECO:0000313" key="2">
    <source>
        <dbReference type="Proteomes" id="UP000292052"/>
    </source>
</evidence>
<dbReference type="Proteomes" id="UP000292052">
    <property type="component" value="Unassembled WGS sequence"/>
</dbReference>
<protein>
    <submittedName>
        <fullName evidence="1">Uncharacterized protein</fullName>
    </submittedName>
</protein>
<evidence type="ECO:0000313" key="1">
    <source>
        <dbReference type="EMBL" id="RZC40799.1"/>
    </source>
</evidence>
<comment type="caution">
    <text evidence="1">The sequence shown here is derived from an EMBL/GenBank/DDBJ whole genome shotgun (WGS) entry which is preliminary data.</text>
</comment>
<proteinExistence type="predicted"/>
<dbReference type="EMBL" id="QDEB01022953">
    <property type="protein sequence ID" value="RZC40799.1"/>
    <property type="molecule type" value="Genomic_DNA"/>
</dbReference>
<accession>A0A482W7S6</accession>
<dbReference type="AlphaFoldDB" id="A0A482W7S6"/>
<name>A0A482W7S6_ASBVE</name>
<organism evidence="1 2">
    <name type="scientific">Asbolus verrucosus</name>
    <name type="common">Desert ironclad beetle</name>
    <dbReference type="NCBI Taxonomy" id="1661398"/>
    <lineage>
        <taxon>Eukaryota</taxon>
        <taxon>Metazoa</taxon>
        <taxon>Ecdysozoa</taxon>
        <taxon>Arthropoda</taxon>
        <taxon>Hexapoda</taxon>
        <taxon>Insecta</taxon>
        <taxon>Pterygota</taxon>
        <taxon>Neoptera</taxon>
        <taxon>Endopterygota</taxon>
        <taxon>Coleoptera</taxon>
        <taxon>Polyphaga</taxon>
        <taxon>Cucujiformia</taxon>
        <taxon>Tenebrionidae</taxon>
        <taxon>Pimeliinae</taxon>
        <taxon>Asbolus</taxon>
    </lineage>
</organism>
<feature type="non-terminal residue" evidence="1">
    <location>
        <position position="74"/>
    </location>
</feature>
<reference evidence="1 2" key="1">
    <citation type="submission" date="2017-03" db="EMBL/GenBank/DDBJ databases">
        <title>Genome of the blue death feigning beetle - Asbolus verrucosus.</title>
        <authorList>
            <person name="Rider S.D."/>
        </authorList>
    </citation>
    <scope>NUCLEOTIDE SEQUENCE [LARGE SCALE GENOMIC DNA]</scope>
    <source>
        <strain evidence="1">Butters</strain>
        <tissue evidence="1">Head and leg muscle</tissue>
    </source>
</reference>
<gene>
    <name evidence="1" type="ORF">BDFB_013726</name>
</gene>
<feature type="non-terminal residue" evidence="1">
    <location>
        <position position="1"/>
    </location>
</feature>
<keyword evidence="2" id="KW-1185">Reference proteome</keyword>
<sequence length="74" mass="8216">HPPLFSVGKDEDTKYSLVEVLDVTSSQHLLKITLKYRAGAWYKEPCTCGPMNEIESSLAMTLGFIFGPLVNAKE</sequence>